<dbReference type="EMBL" id="CP137313">
    <property type="protein sequence ID" value="WQF88184.1"/>
    <property type="molecule type" value="Genomic_DNA"/>
</dbReference>
<dbReference type="Proteomes" id="UP001322277">
    <property type="component" value="Chromosome 9"/>
</dbReference>
<proteinExistence type="predicted"/>
<dbReference type="AlphaFoldDB" id="A0AAX4IXZ9"/>
<dbReference type="KEGG" id="cdet:87949698"/>
<keyword evidence="3" id="KW-1185">Reference proteome</keyword>
<gene>
    <name evidence="2" type="ORF">CDEST_13198</name>
</gene>
<protein>
    <submittedName>
        <fullName evidence="2">Uncharacterized protein</fullName>
    </submittedName>
</protein>
<sequence>MPGPAVTVEDPRCPKTPLDTLDTPHPHHAPPVVSSRAPTTVHIGRFGPPNSSQVWCSLDFCLFLLRRARTRPVSVLSLIESGSYRSRAGRTSFPTGHTQLAHFTPGTRLFLRQQPKPKKKTVGRWAKPVHRPRSSPIYPCQTQYSLCSYTQKRRTILKPLDCPVLIDTFSSTTAHQTSSLVGTYTPNTNHSHQTPNNINHPPATMSRITAPVSKLTRSINSAAAANRSSGLLESHYNVNHGAVLMPKYAELLKNRSLREHDSARTLTTTHRPTPQPTRSSPSHRQMQTFSSSPASSAGPIASMDFTTLPASYEPLPVNEFAGMRMPLLPDSFTTKHQSLYEQVPAAEDLPLSRPEISVVAAHPENVTAAALTEVEAFGVDGVELKWAHETDAAAPVETHQPGLRDLWKGLVDNVVGTQQQKAAF</sequence>
<reference evidence="3" key="1">
    <citation type="journal article" date="2023" name="bioRxiv">
        <title>Complete genome of the Medicago anthracnose fungus, Colletotrichum destructivum, reveals a mini-chromosome-like region within a core chromosome.</title>
        <authorList>
            <person name="Lapalu N."/>
            <person name="Simon A."/>
            <person name="Lu A."/>
            <person name="Plaumann P.-L."/>
            <person name="Amselem J."/>
            <person name="Pigne S."/>
            <person name="Auger A."/>
            <person name="Koch C."/>
            <person name="Dallery J.-F."/>
            <person name="O'Connell R.J."/>
        </authorList>
    </citation>
    <scope>NUCLEOTIDE SEQUENCE [LARGE SCALE GENOMIC DNA]</scope>
    <source>
        <strain evidence="3">CBS 520.97</strain>
    </source>
</reference>
<name>A0AAX4IXZ9_9PEZI</name>
<organism evidence="2 3">
    <name type="scientific">Colletotrichum destructivum</name>
    <dbReference type="NCBI Taxonomy" id="34406"/>
    <lineage>
        <taxon>Eukaryota</taxon>
        <taxon>Fungi</taxon>
        <taxon>Dikarya</taxon>
        <taxon>Ascomycota</taxon>
        <taxon>Pezizomycotina</taxon>
        <taxon>Sordariomycetes</taxon>
        <taxon>Hypocreomycetidae</taxon>
        <taxon>Glomerellales</taxon>
        <taxon>Glomerellaceae</taxon>
        <taxon>Colletotrichum</taxon>
        <taxon>Colletotrichum destructivum species complex</taxon>
    </lineage>
</organism>
<dbReference type="GeneID" id="87949698"/>
<feature type="region of interest" description="Disordered" evidence="1">
    <location>
        <begin position="260"/>
        <end position="300"/>
    </location>
</feature>
<accession>A0AAX4IXZ9</accession>
<evidence type="ECO:0000313" key="2">
    <source>
        <dbReference type="EMBL" id="WQF88184.1"/>
    </source>
</evidence>
<feature type="region of interest" description="Disordered" evidence="1">
    <location>
        <begin position="1"/>
        <end position="35"/>
    </location>
</feature>
<evidence type="ECO:0000313" key="3">
    <source>
        <dbReference type="Proteomes" id="UP001322277"/>
    </source>
</evidence>
<evidence type="ECO:0000256" key="1">
    <source>
        <dbReference type="SAM" id="MobiDB-lite"/>
    </source>
</evidence>
<dbReference type="RefSeq" id="XP_062785405.1">
    <property type="nucleotide sequence ID" value="XM_062929354.1"/>
</dbReference>
<feature type="compositionally biased region" description="Low complexity" evidence="1">
    <location>
        <begin position="264"/>
        <end position="300"/>
    </location>
</feature>